<dbReference type="GO" id="GO:0007007">
    <property type="term" value="P:inner mitochondrial membrane organization"/>
    <property type="evidence" value="ECO:0007669"/>
    <property type="project" value="TreeGrafter"/>
</dbReference>
<comment type="subcellular location">
    <subcellularLocation>
        <location evidence="1 6">Mitochondrion</location>
    </subcellularLocation>
</comment>
<dbReference type="InterPro" id="IPR016031">
    <property type="entry name" value="Trp_RNA-bd_attenuator-like_dom"/>
</dbReference>
<dbReference type="EMBL" id="CP051139">
    <property type="protein sequence ID" value="QIW95809.1"/>
    <property type="molecule type" value="Genomic_DNA"/>
</dbReference>
<keyword evidence="4" id="KW-0809">Transit peptide</keyword>
<dbReference type="Proteomes" id="UP000503462">
    <property type="component" value="Chromosome 1"/>
</dbReference>
<dbReference type="InterPro" id="IPR036983">
    <property type="entry name" value="AIM24_sf"/>
</dbReference>
<evidence type="ECO:0000256" key="5">
    <source>
        <dbReference type="ARBA" id="ARBA00023128"/>
    </source>
</evidence>
<organism evidence="8 9">
    <name type="scientific">Peltaster fructicola</name>
    <dbReference type="NCBI Taxonomy" id="286661"/>
    <lineage>
        <taxon>Eukaryota</taxon>
        <taxon>Fungi</taxon>
        <taxon>Dikarya</taxon>
        <taxon>Ascomycota</taxon>
        <taxon>Pezizomycotina</taxon>
        <taxon>Dothideomycetes</taxon>
        <taxon>Dothideomycetes incertae sedis</taxon>
        <taxon>Peltaster</taxon>
    </lineage>
</organism>
<protein>
    <recommendedName>
        <fullName evidence="3 6">Altered inheritance of mitochondria protein 24, mitochondrial</fullName>
    </recommendedName>
</protein>
<evidence type="ECO:0000256" key="2">
    <source>
        <dbReference type="ARBA" id="ARBA00009322"/>
    </source>
</evidence>
<evidence type="ECO:0000256" key="7">
    <source>
        <dbReference type="SAM" id="MobiDB-lite"/>
    </source>
</evidence>
<keyword evidence="9" id="KW-1185">Reference proteome</keyword>
<evidence type="ECO:0000256" key="3">
    <source>
        <dbReference type="ARBA" id="ARBA00013287"/>
    </source>
</evidence>
<reference evidence="8 9" key="1">
    <citation type="journal article" date="2016" name="Sci. Rep.">
        <title>Peltaster fructicola genome reveals evolution from an invasive phytopathogen to an ectophytic parasite.</title>
        <authorList>
            <person name="Xu C."/>
            <person name="Chen H."/>
            <person name="Gleason M.L."/>
            <person name="Xu J.R."/>
            <person name="Liu H."/>
            <person name="Zhang R."/>
            <person name="Sun G."/>
        </authorList>
    </citation>
    <scope>NUCLEOTIDE SEQUENCE [LARGE SCALE GENOMIC DNA]</scope>
    <source>
        <strain evidence="8 9">LNHT1506</strain>
    </source>
</reference>
<dbReference type="Pfam" id="PF01987">
    <property type="entry name" value="AIM24"/>
    <property type="match status" value="1"/>
</dbReference>
<evidence type="ECO:0000313" key="8">
    <source>
        <dbReference type="EMBL" id="QIW95809.1"/>
    </source>
</evidence>
<evidence type="ECO:0000256" key="1">
    <source>
        <dbReference type="ARBA" id="ARBA00004173"/>
    </source>
</evidence>
<dbReference type="Gene3D" id="3.60.160.10">
    <property type="entry name" value="Mitochondrial biogenesis AIM24"/>
    <property type="match status" value="1"/>
</dbReference>
<dbReference type="AlphaFoldDB" id="A0A6H0XMT8"/>
<gene>
    <name evidence="8" type="ORF">AMS68_001327</name>
</gene>
<feature type="region of interest" description="Disordered" evidence="7">
    <location>
        <begin position="334"/>
        <end position="360"/>
    </location>
</feature>
<keyword evidence="5 6" id="KW-0496">Mitochondrion</keyword>
<comment type="similarity">
    <text evidence="2 6">Belongs to the AIM24 family.</text>
</comment>
<evidence type="ECO:0000256" key="4">
    <source>
        <dbReference type="ARBA" id="ARBA00022946"/>
    </source>
</evidence>
<feature type="compositionally biased region" description="Low complexity" evidence="7">
    <location>
        <begin position="340"/>
        <end position="355"/>
    </location>
</feature>
<dbReference type="InterPro" id="IPR002838">
    <property type="entry name" value="AIM24"/>
</dbReference>
<name>A0A6H0XMT8_9PEZI</name>
<dbReference type="GO" id="GO:0005743">
    <property type="term" value="C:mitochondrial inner membrane"/>
    <property type="evidence" value="ECO:0007669"/>
    <property type="project" value="TreeGrafter"/>
</dbReference>
<dbReference type="OrthoDB" id="5295771at2759"/>
<proteinExistence type="inferred from homology"/>
<dbReference type="PANTHER" id="PTHR36959:SF2">
    <property type="entry name" value="ALTERED INHERITANCE OF MITOCHONDRIA PROTEIN 24, MITOCHONDRIAL"/>
    <property type="match status" value="1"/>
</dbReference>
<dbReference type="SUPFAM" id="SSF51219">
    <property type="entry name" value="TRAP-like"/>
    <property type="match status" value="1"/>
</dbReference>
<sequence length="372" mass="41099">MNMRQRIADKVCASCRYCAQQRRHFAQSTRRRVQISPVPATTDQVQTISAGNNGNTPTAEARFEVLGSPSSLLSASISASQNLYTRRGTLVGFNGKPENALSTLSVLSPILRAPLGVPFLYQRITSTTPFTALIGAKSLLTSMVIVHLDGRLDWMVAQRNALLAWTGHTLSLTPRASLKMPLSHWGKTSLTGRGLVALAGKGQIHQVHLRSGEEYIVHPSNVVAYSITQHAPQPYRFKATALRLTVPSIAGWFPDTRFWREMRNTTVWKWSRGVYFSVRTWARRNIWGDRLFLHFRGPVNILVQSRGSSLNEVLTARDVNEIADTPAGVVSQELTPPSLPTVAPQQTAPTTTSTAEVRPDGRVQIQANRTEV</sequence>
<accession>A0A6H0XMT8</accession>
<evidence type="ECO:0000256" key="6">
    <source>
        <dbReference type="RuleBase" id="RU363045"/>
    </source>
</evidence>
<evidence type="ECO:0000313" key="9">
    <source>
        <dbReference type="Proteomes" id="UP000503462"/>
    </source>
</evidence>
<dbReference type="PANTHER" id="PTHR36959">
    <property type="entry name" value="ALTERED INHERITANCE OF MITOCHONDRIA PROTEIN 24, MITOCHONDRIAL"/>
    <property type="match status" value="1"/>
</dbReference>